<accession>A0A419EW43</accession>
<evidence type="ECO:0000256" key="1">
    <source>
        <dbReference type="SAM" id="Phobius"/>
    </source>
</evidence>
<keyword evidence="1" id="KW-1133">Transmembrane helix</keyword>
<dbReference type="InterPro" id="IPR029044">
    <property type="entry name" value="Nucleotide-diphossugar_trans"/>
</dbReference>
<organism evidence="3 4">
    <name type="scientific">Candidatus Abyssobacteria bacterium SURF_17</name>
    <dbReference type="NCBI Taxonomy" id="2093361"/>
    <lineage>
        <taxon>Bacteria</taxon>
        <taxon>Pseudomonadati</taxon>
        <taxon>Candidatus Hydrogenedentota</taxon>
        <taxon>Candidatus Abyssobacteria</taxon>
    </lineage>
</organism>
<dbReference type="Pfam" id="PF00535">
    <property type="entry name" value="Glycos_transf_2"/>
    <property type="match status" value="1"/>
</dbReference>
<dbReference type="AlphaFoldDB" id="A0A419EW43"/>
<evidence type="ECO:0000259" key="2">
    <source>
        <dbReference type="Pfam" id="PF00535"/>
    </source>
</evidence>
<dbReference type="GO" id="GO:0016740">
    <property type="term" value="F:transferase activity"/>
    <property type="evidence" value="ECO:0007669"/>
    <property type="project" value="UniProtKB-KW"/>
</dbReference>
<proteinExistence type="predicted"/>
<feature type="domain" description="Glycosyltransferase 2-like" evidence="2">
    <location>
        <begin position="6"/>
        <end position="168"/>
    </location>
</feature>
<keyword evidence="1" id="KW-0812">Transmembrane</keyword>
<comment type="caution">
    <text evidence="3">The sequence shown here is derived from an EMBL/GenBank/DDBJ whole genome shotgun (WGS) entry which is preliminary data.</text>
</comment>
<feature type="transmembrane region" description="Helical" evidence="1">
    <location>
        <begin position="239"/>
        <end position="260"/>
    </location>
</feature>
<evidence type="ECO:0000313" key="3">
    <source>
        <dbReference type="EMBL" id="RJP68698.1"/>
    </source>
</evidence>
<dbReference type="InterPro" id="IPR050834">
    <property type="entry name" value="Glycosyltransf_2"/>
</dbReference>
<dbReference type="EMBL" id="QZKI01000089">
    <property type="protein sequence ID" value="RJP68698.1"/>
    <property type="molecule type" value="Genomic_DNA"/>
</dbReference>
<dbReference type="Proteomes" id="UP000285961">
    <property type="component" value="Unassembled WGS sequence"/>
</dbReference>
<dbReference type="SUPFAM" id="SSF53448">
    <property type="entry name" value="Nucleotide-diphospho-sugar transferases"/>
    <property type="match status" value="1"/>
</dbReference>
<dbReference type="CDD" id="cd00761">
    <property type="entry name" value="Glyco_tranf_GTA_type"/>
    <property type="match status" value="1"/>
</dbReference>
<feature type="transmembrane region" description="Helical" evidence="1">
    <location>
        <begin position="272"/>
        <end position="291"/>
    </location>
</feature>
<dbReference type="PANTHER" id="PTHR43685:SF2">
    <property type="entry name" value="GLYCOSYLTRANSFERASE 2-LIKE DOMAIN-CONTAINING PROTEIN"/>
    <property type="match status" value="1"/>
</dbReference>
<gene>
    <name evidence="3" type="ORF">C4532_12035</name>
</gene>
<reference evidence="3 4" key="1">
    <citation type="journal article" date="2017" name="ISME J.">
        <title>Energy and carbon metabolisms in a deep terrestrial subsurface fluid microbial community.</title>
        <authorList>
            <person name="Momper L."/>
            <person name="Jungbluth S.P."/>
            <person name="Lee M.D."/>
            <person name="Amend J.P."/>
        </authorList>
    </citation>
    <scope>NUCLEOTIDE SEQUENCE [LARGE SCALE GENOMIC DNA]</scope>
    <source>
        <strain evidence="3">SURF_17</strain>
    </source>
</reference>
<protein>
    <submittedName>
        <fullName evidence="3">Glycosyltransferase family 2 protein</fullName>
    </submittedName>
</protein>
<dbReference type="Gene3D" id="3.90.550.10">
    <property type="entry name" value="Spore Coat Polysaccharide Biosynthesis Protein SpsA, Chain A"/>
    <property type="match status" value="1"/>
</dbReference>
<name>A0A419EW43_9BACT</name>
<dbReference type="InterPro" id="IPR001173">
    <property type="entry name" value="Glyco_trans_2-like"/>
</dbReference>
<dbReference type="PANTHER" id="PTHR43685">
    <property type="entry name" value="GLYCOSYLTRANSFERASE"/>
    <property type="match status" value="1"/>
</dbReference>
<keyword evidence="1" id="KW-0472">Membrane</keyword>
<keyword evidence="3" id="KW-0808">Transferase</keyword>
<sequence length="302" mass="34301">MPEQASVIICTYNRHHLLERALRALERQSVGLESFEVIVVDDASTDETPRVCSMMSRELPNMRYYVTDKNLGVGEAGNVALRHARGEYLLFTDDDCVAREDWVDHMSAALANEHIVAGAIESPTSSFIRLCHNIDQFHLYMLGRKNGYIRFIAGANMGLRRSLVEKIGSFEQGRRIGPDTEFGLRACENGYRIFFEPKAVVVHDPERSDFTTILKHSADHASETIFLRNRYRLFLHTPFVLRSPLLTLLAAPLIALWVTLGIYGRNPKLARMFWTAPVVYALKLAWCWGAARGLYKERRAVG</sequence>
<evidence type="ECO:0000313" key="4">
    <source>
        <dbReference type="Proteomes" id="UP000285961"/>
    </source>
</evidence>